<dbReference type="RefSeq" id="WP_301217699.1">
    <property type="nucleotide sequence ID" value="NZ_JAROCB010000002.1"/>
</dbReference>
<dbReference type="InterPro" id="IPR019108">
    <property type="entry name" value="Caa3_assmbl_CtaG-rel"/>
</dbReference>
<sequence>MAATPSTLEPTTPPLSVLLTTWSFDPAAAALLLVAGLFYVGGVLRLRRRGHRWPQRFTAAFLLLGLGSYAVVSFGFLGAESTDLRWAFTTRIALLLFVVPALLALGRPVALARVALGPRGRARTDRAMRSWPARALGNAMAAPLIACAVFLVFLTPVAAVLRDSPWSEWTISVLTPLAGLVLVLPIAAHSVIRTGFFVTVEFLLAFVELVLDAIPGLLLRLNDGILDHAPAIVGRLPLWFPTPLHDQHLSGDLLWFIAEVADVPVLVLLFVRWMRLDRREGKRLDELSDEEMEALTRDHLSRRG</sequence>
<feature type="transmembrane region" description="Helical" evidence="6">
    <location>
        <begin position="91"/>
        <end position="116"/>
    </location>
</feature>
<dbReference type="EMBL" id="JAROCB010000002">
    <property type="protein sequence ID" value="MDN4597074.1"/>
    <property type="molecule type" value="Genomic_DNA"/>
</dbReference>
<proteinExistence type="predicted"/>
<evidence type="ECO:0000256" key="1">
    <source>
        <dbReference type="ARBA" id="ARBA00004651"/>
    </source>
</evidence>
<feature type="transmembrane region" description="Helical" evidence="6">
    <location>
        <begin position="58"/>
        <end position="79"/>
    </location>
</feature>
<accession>A0ABT8IYG9</accession>
<keyword evidence="8" id="KW-1185">Reference proteome</keyword>
<reference evidence="7" key="1">
    <citation type="submission" date="2023-03" db="EMBL/GenBank/DDBJ databases">
        <title>MT1 and MT2 Draft Genomes of Novel Species.</title>
        <authorList>
            <person name="Venkateswaran K."/>
        </authorList>
    </citation>
    <scope>NUCLEOTIDE SEQUENCE</scope>
    <source>
        <strain evidence="7">F6_8S_P_1A</strain>
    </source>
</reference>
<feature type="transmembrane region" description="Helical" evidence="6">
    <location>
        <begin position="195"/>
        <end position="218"/>
    </location>
</feature>
<gene>
    <name evidence="7" type="ORF">P5G59_07970</name>
</gene>
<evidence type="ECO:0000313" key="7">
    <source>
        <dbReference type="EMBL" id="MDN4597074.1"/>
    </source>
</evidence>
<evidence type="ECO:0000256" key="4">
    <source>
        <dbReference type="ARBA" id="ARBA00022989"/>
    </source>
</evidence>
<protein>
    <submittedName>
        <fullName evidence="7">Cytochrome c oxidase assembly protein</fullName>
    </submittedName>
</protein>
<keyword evidence="4 6" id="KW-1133">Transmembrane helix</keyword>
<keyword evidence="2" id="KW-1003">Cell membrane</keyword>
<feature type="transmembrane region" description="Helical" evidence="6">
    <location>
        <begin position="253"/>
        <end position="274"/>
    </location>
</feature>
<evidence type="ECO:0000256" key="2">
    <source>
        <dbReference type="ARBA" id="ARBA00022475"/>
    </source>
</evidence>
<evidence type="ECO:0000313" key="8">
    <source>
        <dbReference type="Proteomes" id="UP001174210"/>
    </source>
</evidence>
<comment type="caution">
    <text evidence="7">The sequence shown here is derived from an EMBL/GenBank/DDBJ whole genome shotgun (WGS) entry which is preliminary data.</text>
</comment>
<evidence type="ECO:0000256" key="5">
    <source>
        <dbReference type="ARBA" id="ARBA00023136"/>
    </source>
</evidence>
<feature type="transmembrane region" description="Helical" evidence="6">
    <location>
        <begin position="27"/>
        <end position="46"/>
    </location>
</feature>
<dbReference type="Pfam" id="PF09678">
    <property type="entry name" value="Caa3_CtaG"/>
    <property type="match status" value="1"/>
</dbReference>
<dbReference type="Proteomes" id="UP001174210">
    <property type="component" value="Unassembled WGS sequence"/>
</dbReference>
<feature type="transmembrane region" description="Helical" evidence="6">
    <location>
        <begin position="136"/>
        <end position="157"/>
    </location>
</feature>
<keyword evidence="3 6" id="KW-0812">Transmembrane</keyword>
<keyword evidence="5 6" id="KW-0472">Membrane</keyword>
<feature type="transmembrane region" description="Helical" evidence="6">
    <location>
        <begin position="169"/>
        <end position="188"/>
    </location>
</feature>
<organism evidence="7 8">
    <name type="scientific">Leifsonia virtsii</name>
    <dbReference type="NCBI Taxonomy" id="3035915"/>
    <lineage>
        <taxon>Bacteria</taxon>
        <taxon>Bacillati</taxon>
        <taxon>Actinomycetota</taxon>
        <taxon>Actinomycetes</taxon>
        <taxon>Micrococcales</taxon>
        <taxon>Microbacteriaceae</taxon>
        <taxon>Leifsonia</taxon>
    </lineage>
</organism>
<evidence type="ECO:0000256" key="6">
    <source>
        <dbReference type="SAM" id="Phobius"/>
    </source>
</evidence>
<name>A0ABT8IYG9_9MICO</name>
<evidence type="ECO:0000256" key="3">
    <source>
        <dbReference type="ARBA" id="ARBA00022692"/>
    </source>
</evidence>
<comment type="subcellular location">
    <subcellularLocation>
        <location evidence="1">Cell membrane</location>
        <topology evidence="1">Multi-pass membrane protein</topology>
    </subcellularLocation>
</comment>